<dbReference type="Gene3D" id="3.30.1300.10">
    <property type="entry name" value="Pantoate-beta-alanine ligase, C-terminal domain"/>
    <property type="match status" value="1"/>
</dbReference>
<organism evidence="9 10">
    <name type="scientific">Melioribacter roseus (strain DSM 23840 / JCM 17771 / VKM B-2668 / P3M-2)</name>
    <dbReference type="NCBI Taxonomy" id="1191523"/>
    <lineage>
        <taxon>Bacteria</taxon>
        <taxon>Pseudomonadati</taxon>
        <taxon>Ignavibacteriota</taxon>
        <taxon>Ignavibacteria</taxon>
        <taxon>Ignavibacteriales</taxon>
        <taxon>Melioribacteraceae</taxon>
        <taxon>Melioribacter</taxon>
    </lineage>
</organism>
<comment type="function">
    <text evidence="8">Catalyzes the condensation of pantoate with beta-alanine in an ATP-dependent reaction via a pantoyl-adenylate intermediate.</text>
</comment>
<dbReference type="HOGENOM" id="CLU_047148_0_0_10"/>
<dbReference type="EMBL" id="CP003557">
    <property type="protein sequence ID" value="AFN75029.1"/>
    <property type="molecule type" value="Genomic_DNA"/>
</dbReference>
<dbReference type="SUPFAM" id="SSF52374">
    <property type="entry name" value="Nucleotidylyl transferase"/>
    <property type="match status" value="1"/>
</dbReference>
<comment type="similarity">
    <text evidence="2 8">Belongs to the pantothenate synthetase family.</text>
</comment>
<dbReference type="STRING" id="1191523.MROS_1795"/>
<dbReference type="Gene3D" id="3.40.50.620">
    <property type="entry name" value="HUPs"/>
    <property type="match status" value="1"/>
</dbReference>
<feature type="active site" description="Proton donor" evidence="8">
    <location>
        <position position="36"/>
    </location>
</feature>
<dbReference type="GO" id="GO:0004592">
    <property type="term" value="F:pantoate-beta-alanine ligase activity"/>
    <property type="evidence" value="ECO:0007669"/>
    <property type="project" value="UniProtKB-UniRule"/>
</dbReference>
<dbReference type="InterPro" id="IPR003721">
    <property type="entry name" value="Pantoate_ligase"/>
</dbReference>
<evidence type="ECO:0000256" key="6">
    <source>
        <dbReference type="ARBA" id="ARBA00022840"/>
    </source>
</evidence>
<comment type="subcellular location">
    <subcellularLocation>
        <location evidence="8">Cytoplasm</location>
    </subcellularLocation>
</comment>
<dbReference type="GO" id="GO:0005829">
    <property type="term" value="C:cytosol"/>
    <property type="evidence" value="ECO:0007669"/>
    <property type="project" value="TreeGrafter"/>
</dbReference>
<dbReference type="eggNOG" id="COG0414">
    <property type="taxonomic scope" value="Bacteria"/>
</dbReference>
<sequence>MTRIIKKISEWRKVRNETENKSIGFVPTMGALHRGHESLIEKSVSDNEITVVSIFVNPTQFNDPDDLQNYPRAFEKDYEILNSHNVDYLFFPDYGEIYNDNYRYKLSESEFSKILCGKFRPGHFDGVLTVVMKLFNIIKPHKAYFGEKDYQQLKLIEGMCKAFFMDIEIIQCPIVRDVDGLALSSRNKLLSEEERKFALNFPRLLKSDKSKEEIFRELENLGFKVDYIEEMDGRRLGAVYVGNVRLIDNVKI</sequence>
<feature type="binding site" evidence="8">
    <location>
        <begin position="146"/>
        <end position="149"/>
    </location>
    <ligand>
        <name>ATP</name>
        <dbReference type="ChEBI" id="CHEBI:30616"/>
    </ligand>
</feature>
<dbReference type="InterPro" id="IPR042176">
    <property type="entry name" value="Pantoate_ligase_C"/>
</dbReference>
<comment type="subunit">
    <text evidence="8">Homodimer.</text>
</comment>
<evidence type="ECO:0000256" key="7">
    <source>
        <dbReference type="ARBA" id="ARBA00048258"/>
    </source>
</evidence>
<keyword evidence="10" id="KW-1185">Reference proteome</keyword>
<dbReference type="RefSeq" id="WP_014856461.1">
    <property type="nucleotide sequence ID" value="NC_018178.1"/>
</dbReference>
<dbReference type="HAMAP" id="MF_00158">
    <property type="entry name" value="PanC"/>
    <property type="match status" value="1"/>
</dbReference>
<evidence type="ECO:0000313" key="10">
    <source>
        <dbReference type="Proteomes" id="UP000009011"/>
    </source>
</evidence>
<feature type="binding site" evidence="8">
    <location>
        <position position="60"/>
    </location>
    <ligand>
        <name>beta-alanine</name>
        <dbReference type="ChEBI" id="CHEBI:57966"/>
    </ligand>
</feature>
<evidence type="ECO:0000256" key="4">
    <source>
        <dbReference type="ARBA" id="ARBA00022655"/>
    </source>
</evidence>
<protein>
    <recommendedName>
        <fullName evidence="8">Pantothenate synthetase</fullName>
        <shortName evidence="8">PS</shortName>
        <ecNumber evidence="8">6.3.2.1</ecNumber>
    </recommendedName>
    <alternativeName>
        <fullName evidence="8">Pantoate--beta-alanine ligase</fullName>
    </alternativeName>
    <alternativeName>
        <fullName evidence="8">Pantoate-activating enzyme</fullName>
    </alternativeName>
</protein>
<evidence type="ECO:0000256" key="5">
    <source>
        <dbReference type="ARBA" id="ARBA00022741"/>
    </source>
</evidence>
<evidence type="ECO:0000256" key="3">
    <source>
        <dbReference type="ARBA" id="ARBA00022598"/>
    </source>
</evidence>
<feature type="binding site" evidence="8">
    <location>
        <position position="152"/>
    </location>
    <ligand>
        <name>(R)-pantoate</name>
        <dbReference type="ChEBI" id="CHEBI:15980"/>
    </ligand>
</feature>
<dbReference type="PANTHER" id="PTHR21299:SF1">
    <property type="entry name" value="PANTOATE--BETA-ALANINE LIGASE"/>
    <property type="match status" value="1"/>
</dbReference>
<dbReference type="Pfam" id="PF02569">
    <property type="entry name" value="Pantoate_ligase"/>
    <property type="match status" value="1"/>
</dbReference>
<dbReference type="PANTHER" id="PTHR21299">
    <property type="entry name" value="CYTIDYLATE KINASE/PANTOATE-BETA-ALANINE LIGASE"/>
    <property type="match status" value="1"/>
</dbReference>
<dbReference type="NCBIfam" id="TIGR00018">
    <property type="entry name" value="panC"/>
    <property type="match status" value="1"/>
</dbReference>
<keyword evidence="4 8" id="KW-0566">Pantothenate biosynthesis</keyword>
<keyword evidence="5 8" id="KW-0547">Nucleotide-binding</keyword>
<dbReference type="PATRIC" id="fig|1191523.3.peg.1905"/>
<dbReference type="EC" id="6.3.2.1" evidence="8"/>
<accession>I6ZSM3</accession>
<comment type="miscellaneous">
    <text evidence="8">The reaction proceeds by a bi uni uni bi ping pong mechanism.</text>
</comment>
<evidence type="ECO:0000313" key="9">
    <source>
        <dbReference type="EMBL" id="AFN75029.1"/>
    </source>
</evidence>
<evidence type="ECO:0000256" key="2">
    <source>
        <dbReference type="ARBA" id="ARBA00009256"/>
    </source>
</evidence>
<dbReference type="AlphaFoldDB" id="I6ZSM3"/>
<gene>
    <name evidence="8" type="primary">panC</name>
    <name evidence="9" type="ordered locus">MROS_1795</name>
</gene>
<feature type="binding site" evidence="8">
    <location>
        <position position="175"/>
    </location>
    <ligand>
        <name>ATP</name>
        <dbReference type="ChEBI" id="CHEBI:30616"/>
    </ligand>
</feature>
<dbReference type="GO" id="GO:0005524">
    <property type="term" value="F:ATP binding"/>
    <property type="evidence" value="ECO:0007669"/>
    <property type="project" value="UniProtKB-KW"/>
</dbReference>
<feature type="binding site" evidence="8">
    <location>
        <begin position="29"/>
        <end position="36"/>
    </location>
    <ligand>
        <name>ATP</name>
        <dbReference type="ChEBI" id="CHEBI:30616"/>
    </ligand>
</feature>
<keyword evidence="6 8" id="KW-0067">ATP-binding</keyword>
<dbReference type="CDD" id="cd00560">
    <property type="entry name" value="PanC"/>
    <property type="match status" value="1"/>
</dbReference>
<dbReference type="UniPathway" id="UPA00028">
    <property type="reaction ID" value="UER00005"/>
</dbReference>
<keyword evidence="3 8" id="KW-0436">Ligase</keyword>
<name>I6ZSM3_MELRP</name>
<comment type="catalytic activity">
    <reaction evidence="7 8">
        <text>(R)-pantoate + beta-alanine + ATP = (R)-pantothenate + AMP + diphosphate + H(+)</text>
        <dbReference type="Rhea" id="RHEA:10912"/>
        <dbReference type="ChEBI" id="CHEBI:15378"/>
        <dbReference type="ChEBI" id="CHEBI:15980"/>
        <dbReference type="ChEBI" id="CHEBI:29032"/>
        <dbReference type="ChEBI" id="CHEBI:30616"/>
        <dbReference type="ChEBI" id="CHEBI:33019"/>
        <dbReference type="ChEBI" id="CHEBI:57966"/>
        <dbReference type="ChEBI" id="CHEBI:456215"/>
        <dbReference type="EC" id="6.3.2.1"/>
    </reaction>
</comment>
<reference evidence="9 10" key="1">
    <citation type="journal article" date="2013" name="PLoS ONE">
        <title>Genomic analysis of Melioribacter roseus, facultatively anaerobic organotrophic bacterium representing a novel deep lineage within Bacteriodetes/Chlorobi group.</title>
        <authorList>
            <person name="Kadnikov V.V."/>
            <person name="Mardanov A.V."/>
            <person name="Podosokorskaya O.A."/>
            <person name="Gavrilov S.N."/>
            <person name="Kublanov I.V."/>
            <person name="Beletsky A.V."/>
            <person name="Bonch-Osmolovskaya E.A."/>
            <person name="Ravin N.V."/>
        </authorList>
    </citation>
    <scope>NUCLEOTIDE SEQUENCE [LARGE SCALE GENOMIC DNA]</scope>
    <source>
        <strain evidence="10">JCM 17771 / P3M-2</strain>
    </source>
</reference>
<dbReference type="GO" id="GO:0015940">
    <property type="term" value="P:pantothenate biosynthetic process"/>
    <property type="evidence" value="ECO:0007669"/>
    <property type="project" value="UniProtKB-UniRule"/>
</dbReference>
<feature type="binding site" evidence="8">
    <location>
        <begin position="183"/>
        <end position="186"/>
    </location>
    <ligand>
        <name>ATP</name>
        <dbReference type="ChEBI" id="CHEBI:30616"/>
    </ligand>
</feature>
<evidence type="ECO:0000256" key="1">
    <source>
        <dbReference type="ARBA" id="ARBA00004990"/>
    </source>
</evidence>
<comment type="pathway">
    <text evidence="1 8">Cofactor biosynthesis; (R)-pantothenate biosynthesis; (R)-pantothenate from (R)-pantoate and beta-alanine: step 1/1.</text>
</comment>
<dbReference type="Proteomes" id="UP000009011">
    <property type="component" value="Chromosome"/>
</dbReference>
<dbReference type="KEGG" id="mro:MROS_1795"/>
<feature type="binding site" evidence="8">
    <location>
        <position position="60"/>
    </location>
    <ligand>
        <name>(R)-pantoate</name>
        <dbReference type="ChEBI" id="CHEBI:15980"/>
    </ligand>
</feature>
<dbReference type="OrthoDB" id="9773087at2"/>
<dbReference type="InterPro" id="IPR014729">
    <property type="entry name" value="Rossmann-like_a/b/a_fold"/>
</dbReference>
<proteinExistence type="inferred from homology"/>
<keyword evidence="8" id="KW-0963">Cytoplasm</keyword>
<evidence type="ECO:0000256" key="8">
    <source>
        <dbReference type="HAMAP-Rule" id="MF_00158"/>
    </source>
</evidence>